<dbReference type="PANTHER" id="PTHR38488">
    <property type="entry name" value="OXIDOREDUCTASE 9.5 KDA SUBUNIT, PUTATIVE (AFU_ORTHOLOGUE AFUA_5G08980)-RELATED"/>
    <property type="match status" value="1"/>
</dbReference>
<evidence type="ECO:0007829" key="7">
    <source>
        <dbReference type="PDB" id="7B0N"/>
    </source>
</evidence>
<feature type="transmembrane region" description="Helical" evidence="2">
    <location>
        <begin position="26"/>
        <end position="46"/>
    </location>
</feature>
<sequence length="78" mass="8981">MINANPGFWNGPFRYLRWSAHNRPHLFFAFAIGIAGPVAALTLTPLRRKYLYPDHSPLPQSYPLPQRAREQLTGFDDE</sequence>
<reference evidence="7" key="3">
    <citation type="journal article" date="2021" name="J. Biol. Chem.">
        <title>A conserved arginine residue is critical for stabilizing the N2 FeS cluster in mitochondrial complex I.</title>
        <authorList>
            <person name="Hameedi M.A."/>
            <person name="Grba D.N."/>
            <person name="Richardson K.H."/>
            <person name="Jones A.J.Y."/>
            <person name="Song W."/>
            <person name="Roessler M.M."/>
            <person name="Wright J.J."/>
            <person name="Hirst J."/>
        </authorList>
    </citation>
    <scope>STRUCTURE BY ELECTRON MICROSCOPY (3.70 ANGSTROMS)</scope>
</reference>
<dbReference type="RefSeq" id="XP_002143082.1">
    <property type="nucleotide sequence ID" value="XM_002143046.1"/>
</dbReference>
<name>A0A1D8NJR0_YARLL</name>
<dbReference type="GeneID" id="7009570"/>
<dbReference type="OrthoDB" id="2093409at2759"/>
<dbReference type="VEuPathDB" id="FungiDB:YALI0_E23749g"/>
<gene>
    <name evidence="4" type="ORF">B0I71DRAFT_131413</name>
    <name evidence="3" type="ORF">YALI1_E28107g</name>
</gene>
<proteinExistence type="evidence at protein level"/>
<keyword evidence="7" id="KW-0002">3D-structure</keyword>
<evidence type="ECO:0000256" key="1">
    <source>
        <dbReference type="SAM" id="MobiDB-lite"/>
    </source>
</evidence>
<dbReference type="AlphaFoldDB" id="A0A1D8NJR0"/>
<dbReference type="KEGG" id="yli:7009570"/>
<dbReference type="EMBL" id="CP017557">
    <property type="protein sequence ID" value="AOW05870.1"/>
    <property type="molecule type" value="Genomic_DNA"/>
</dbReference>
<evidence type="ECO:0000313" key="3">
    <source>
        <dbReference type="EMBL" id="AOW05870.1"/>
    </source>
</evidence>
<dbReference type="EMDB" id="EMD-4873"/>
<dbReference type="InterPro" id="IPR039961">
    <property type="entry name" value="Nuo9.5"/>
</dbReference>
<dbReference type="OMA" id="EKPAIFW"/>
<dbReference type="Proteomes" id="UP000256601">
    <property type="component" value="Unassembled WGS sequence"/>
</dbReference>
<dbReference type="EMBL" id="KZ858986">
    <property type="protein sequence ID" value="RDW26104.1"/>
    <property type="molecule type" value="Genomic_DNA"/>
</dbReference>
<evidence type="ECO:0000313" key="6">
    <source>
        <dbReference type="Proteomes" id="UP000256601"/>
    </source>
</evidence>
<dbReference type="eggNOG" id="ENOG502S74C">
    <property type="taxonomic scope" value="Eukaryota"/>
</dbReference>
<dbReference type="PANTHER" id="PTHR38488:SF1">
    <property type="entry name" value="OXIDOREDUCTASE 9.5 KDA SUBUNIT, PUTATIVE (AFU_ORTHOLOGUE AFUA_5G08980)-RELATED"/>
    <property type="match status" value="1"/>
</dbReference>
<keyword evidence="2" id="KW-0472">Membrane</keyword>
<dbReference type="EMDB" id="EMD-10711"/>
<feature type="region of interest" description="Disordered" evidence="1">
    <location>
        <begin position="55"/>
        <end position="78"/>
    </location>
</feature>
<dbReference type="VEuPathDB" id="FungiDB:YALI1_E28107g"/>
<protein>
    <submittedName>
        <fullName evidence="3">Uncharacterized protein</fullName>
    </submittedName>
</protein>
<dbReference type="Proteomes" id="UP000182444">
    <property type="component" value="Chromosome 1E"/>
</dbReference>
<evidence type="ECO:0000313" key="4">
    <source>
        <dbReference type="EMBL" id="RDW26104.1"/>
    </source>
</evidence>
<dbReference type="EMDB" id="EMD-4384"/>
<dbReference type="SMR" id="A0A1D8NJR0"/>
<reference evidence="4 6" key="2">
    <citation type="submission" date="2018-07" db="EMBL/GenBank/DDBJ databases">
        <title>Draft Genome Assemblies for Five Robust Yarrowia lipolytica Strains Exhibiting High Lipid Production and Pentose Sugar Utilization and Sugar Alcohol Secretion from Undetoxified Lignocellulosic Biomass Hydrolysates.</title>
        <authorList>
            <consortium name="DOE Joint Genome Institute"/>
            <person name="Walker C."/>
            <person name="Ryu S."/>
            <person name="Na H."/>
            <person name="Zane M."/>
            <person name="LaButti K."/>
            <person name="Lipzen A."/>
            <person name="Haridas S."/>
            <person name="Barry K."/>
            <person name="Grigoriev I.V."/>
            <person name="Quarterman J."/>
            <person name="Slininger P."/>
            <person name="Dien B."/>
            <person name="Trinh C.T."/>
        </authorList>
    </citation>
    <scope>NUCLEOTIDE SEQUENCE [LARGE SCALE GENOMIC DNA]</scope>
    <source>
        <strain evidence="4 6">YB392</strain>
    </source>
</reference>
<dbReference type="EMDB" id="EMD-14764"/>
<keyword evidence="2" id="KW-1133">Transmembrane helix</keyword>
<dbReference type="EMDB" id="EMD-11969"/>
<evidence type="ECO:0000256" key="2">
    <source>
        <dbReference type="SAM" id="Phobius"/>
    </source>
</evidence>
<keyword evidence="2" id="KW-0812">Transmembrane</keyword>
<dbReference type="PDB" id="7B0N">
    <property type="method" value="EM"/>
    <property type="resolution" value="3.70 A"/>
    <property type="chains" value="b=1-78"/>
</dbReference>
<reference evidence="3 5" key="1">
    <citation type="journal article" date="2016" name="PLoS ONE">
        <title>Sequence Assembly of Yarrowia lipolytica Strain W29/CLIB89 Shows Transposable Element Diversity.</title>
        <authorList>
            <person name="Magnan C."/>
            <person name="Yu J."/>
            <person name="Chang I."/>
            <person name="Jahn E."/>
            <person name="Kanomata Y."/>
            <person name="Wu J."/>
            <person name="Zeller M."/>
            <person name="Oakes M."/>
            <person name="Baldi P."/>
            <person name="Sandmeyer S."/>
        </authorList>
    </citation>
    <scope>NUCLEOTIDE SEQUENCE [LARGE SCALE GENOMIC DNA]</scope>
    <source>
        <strain evidence="3">CLIB89</strain>
        <strain evidence="5">CLIB89(W29)</strain>
    </source>
</reference>
<dbReference type="EMDB" id="EMD-4872"/>
<evidence type="ECO:0000313" key="5">
    <source>
        <dbReference type="Proteomes" id="UP000182444"/>
    </source>
</evidence>
<organism evidence="3 5">
    <name type="scientific">Yarrowia lipolytica</name>
    <name type="common">Candida lipolytica</name>
    <dbReference type="NCBI Taxonomy" id="4952"/>
    <lineage>
        <taxon>Eukaryota</taxon>
        <taxon>Fungi</taxon>
        <taxon>Dikarya</taxon>
        <taxon>Ascomycota</taxon>
        <taxon>Saccharomycotina</taxon>
        <taxon>Dipodascomycetes</taxon>
        <taxon>Dipodascales</taxon>
        <taxon>Dipodascales incertae sedis</taxon>
        <taxon>Yarrowia</taxon>
    </lineage>
</organism>
<accession>A0A1D8NJR0</accession>
<dbReference type="EMDB" id="EMD-10815"/>
<dbReference type="CDD" id="cd22903">
    <property type="entry name" value="NI9M"/>
    <property type="match status" value="1"/>
</dbReference>
<dbReference type="EMDB" id="EMD-4874"/>